<reference evidence="2" key="1">
    <citation type="submission" date="2021-06" db="EMBL/GenBank/DDBJ databases">
        <authorList>
            <person name="Kallberg Y."/>
            <person name="Tangrot J."/>
            <person name="Rosling A."/>
        </authorList>
    </citation>
    <scope>NUCLEOTIDE SEQUENCE</scope>
    <source>
        <strain evidence="2">MA453B</strain>
    </source>
</reference>
<dbReference type="GO" id="GO:0003676">
    <property type="term" value="F:nucleic acid binding"/>
    <property type="evidence" value="ECO:0007669"/>
    <property type="project" value="InterPro"/>
</dbReference>
<dbReference type="Gene3D" id="3.30.420.10">
    <property type="entry name" value="Ribonuclease H-like superfamily/Ribonuclease H"/>
    <property type="match status" value="1"/>
</dbReference>
<dbReference type="Pfam" id="PF13358">
    <property type="entry name" value="DDE_3"/>
    <property type="match status" value="1"/>
</dbReference>
<comment type="caution">
    <text evidence="2">The sequence shown here is derived from an EMBL/GenBank/DDBJ whole genome shotgun (WGS) entry which is preliminary data.</text>
</comment>
<evidence type="ECO:0000259" key="1">
    <source>
        <dbReference type="Pfam" id="PF13358"/>
    </source>
</evidence>
<gene>
    <name evidence="2" type="ORF">DERYTH_LOCUS15087</name>
</gene>
<dbReference type="InterPro" id="IPR036397">
    <property type="entry name" value="RNaseH_sf"/>
</dbReference>
<dbReference type="InterPro" id="IPR038717">
    <property type="entry name" value="Tc1-like_DDE_dom"/>
</dbReference>
<sequence length="113" mass="13043">MVRLSVSTAVSQVRPICLGPQGQTVKRYLANKSIKTFKWPQYSPDLNPIENLWSEVEAKLRKCHPRPGNLNELERMVKEECEALAPSYYRRLVESEVDRVQAVYDNDGGHSYY</sequence>
<dbReference type="AlphaFoldDB" id="A0A9N9IC67"/>
<feature type="domain" description="Tc1-like transposase DDE" evidence="1">
    <location>
        <begin position="23"/>
        <end position="70"/>
    </location>
</feature>
<dbReference type="OrthoDB" id="5410741at2759"/>
<evidence type="ECO:0000313" key="2">
    <source>
        <dbReference type="EMBL" id="CAG8730665.1"/>
    </source>
</evidence>
<organism evidence="2 3">
    <name type="scientific">Dentiscutata erythropus</name>
    <dbReference type="NCBI Taxonomy" id="1348616"/>
    <lineage>
        <taxon>Eukaryota</taxon>
        <taxon>Fungi</taxon>
        <taxon>Fungi incertae sedis</taxon>
        <taxon>Mucoromycota</taxon>
        <taxon>Glomeromycotina</taxon>
        <taxon>Glomeromycetes</taxon>
        <taxon>Diversisporales</taxon>
        <taxon>Gigasporaceae</taxon>
        <taxon>Dentiscutata</taxon>
    </lineage>
</organism>
<keyword evidence="3" id="KW-1185">Reference proteome</keyword>
<dbReference type="Proteomes" id="UP000789405">
    <property type="component" value="Unassembled WGS sequence"/>
</dbReference>
<name>A0A9N9IC67_9GLOM</name>
<protein>
    <submittedName>
        <fullName evidence="2">1890_t:CDS:1</fullName>
    </submittedName>
</protein>
<proteinExistence type="predicted"/>
<evidence type="ECO:0000313" key="3">
    <source>
        <dbReference type="Proteomes" id="UP000789405"/>
    </source>
</evidence>
<accession>A0A9N9IC67</accession>
<dbReference type="EMBL" id="CAJVPY010011930">
    <property type="protein sequence ID" value="CAG8730665.1"/>
    <property type="molecule type" value="Genomic_DNA"/>
</dbReference>